<proteinExistence type="inferred from homology"/>
<dbReference type="STRING" id="377629.TERTU_3212"/>
<comment type="similarity">
    <text evidence="2">Belongs to the MipA/OmpV family.</text>
</comment>
<dbReference type="Pfam" id="PF06629">
    <property type="entry name" value="MipA"/>
    <property type="match status" value="1"/>
</dbReference>
<dbReference type="PANTHER" id="PTHR38776:SF1">
    <property type="entry name" value="MLTA-INTERACTING PROTEIN-RELATED"/>
    <property type="match status" value="1"/>
</dbReference>
<dbReference type="AlphaFoldDB" id="C5BPV4"/>
<keyword evidence="8" id="KW-1185">Reference proteome</keyword>
<feature type="chain" id="PRO_5002947081" evidence="6">
    <location>
        <begin position="25"/>
        <end position="275"/>
    </location>
</feature>
<accession>C5BPV4</accession>
<evidence type="ECO:0000256" key="4">
    <source>
        <dbReference type="ARBA" id="ARBA00023136"/>
    </source>
</evidence>
<feature type="signal peptide" evidence="6">
    <location>
        <begin position="1"/>
        <end position="24"/>
    </location>
</feature>
<dbReference type="KEGG" id="ttu:TERTU_3212"/>
<comment type="subcellular location">
    <subcellularLocation>
        <location evidence="1">Cell outer membrane</location>
    </subcellularLocation>
</comment>
<keyword evidence="3 6" id="KW-0732">Signal</keyword>
<dbReference type="HOGENOM" id="CLU_056131_0_0_6"/>
<dbReference type="GO" id="GO:0009279">
    <property type="term" value="C:cell outer membrane"/>
    <property type="evidence" value="ECO:0007669"/>
    <property type="project" value="UniProtKB-SubCell"/>
</dbReference>
<evidence type="ECO:0000313" key="7">
    <source>
        <dbReference type="EMBL" id="ACR10815.1"/>
    </source>
</evidence>
<dbReference type="PANTHER" id="PTHR38776">
    <property type="entry name" value="MLTA-INTERACTING PROTEIN-RELATED"/>
    <property type="match status" value="1"/>
</dbReference>
<evidence type="ECO:0000313" key="8">
    <source>
        <dbReference type="Proteomes" id="UP000009080"/>
    </source>
</evidence>
<evidence type="ECO:0000256" key="2">
    <source>
        <dbReference type="ARBA" id="ARBA00005722"/>
    </source>
</evidence>
<dbReference type="EMBL" id="CP001614">
    <property type="protein sequence ID" value="ACR10815.1"/>
    <property type="molecule type" value="Genomic_DNA"/>
</dbReference>
<dbReference type="InterPro" id="IPR010583">
    <property type="entry name" value="MipA"/>
</dbReference>
<gene>
    <name evidence="7" type="ordered locus">TERTU_3212</name>
</gene>
<protein>
    <submittedName>
        <fullName evidence="7">MltA-interacting protein</fullName>
    </submittedName>
</protein>
<name>C5BPV4_TERTT</name>
<organism evidence="7 8">
    <name type="scientific">Teredinibacter turnerae (strain ATCC 39867 / T7901)</name>
    <dbReference type="NCBI Taxonomy" id="377629"/>
    <lineage>
        <taxon>Bacteria</taxon>
        <taxon>Pseudomonadati</taxon>
        <taxon>Pseudomonadota</taxon>
        <taxon>Gammaproteobacteria</taxon>
        <taxon>Cellvibrionales</taxon>
        <taxon>Cellvibrionaceae</taxon>
        <taxon>Teredinibacter</taxon>
    </lineage>
</organism>
<keyword evidence="4" id="KW-0472">Membrane</keyword>
<dbReference type="eggNOG" id="COG3713">
    <property type="taxonomic scope" value="Bacteria"/>
</dbReference>
<dbReference type="RefSeq" id="WP_015816927.1">
    <property type="nucleotide sequence ID" value="NC_012997.1"/>
</dbReference>
<reference evidence="7 8" key="1">
    <citation type="journal article" date="2009" name="PLoS ONE">
        <title>The complete genome of Teredinibacter turnerae T7901: an intracellular endosymbiont of marine wood-boring bivalves (shipworms).</title>
        <authorList>
            <person name="Yang J.C."/>
            <person name="Madupu R."/>
            <person name="Durkin A.S."/>
            <person name="Ekborg N.A."/>
            <person name="Pedamallu C.S."/>
            <person name="Hostetler J.B."/>
            <person name="Radune D."/>
            <person name="Toms B.S."/>
            <person name="Henrissat B."/>
            <person name="Coutinho P.M."/>
            <person name="Schwarz S."/>
            <person name="Field L."/>
            <person name="Trindade-Silva A.E."/>
            <person name="Soares C.A.G."/>
            <person name="Elshahawi S."/>
            <person name="Hanora A."/>
            <person name="Schmidt E.W."/>
            <person name="Haygood M.G."/>
            <person name="Posfai J."/>
            <person name="Benner J."/>
            <person name="Madinger C."/>
            <person name="Nove J."/>
            <person name="Anton B."/>
            <person name="Chaudhary K."/>
            <person name="Foster J."/>
            <person name="Holman A."/>
            <person name="Kumar S."/>
            <person name="Lessard P.A."/>
            <person name="Luyten Y.A."/>
            <person name="Slatko B."/>
            <person name="Wood N."/>
            <person name="Wu B."/>
            <person name="Teplitski M."/>
            <person name="Mougous J.D."/>
            <person name="Ward N."/>
            <person name="Eisen J.A."/>
            <person name="Badger J.H."/>
            <person name="Distel D.L."/>
        </authorList>
    </citation>
    <scope>NUCLEOTIDE SEQUENCE [LARGE SCALE GENOMIC DNA]</scope>
    <source>
        <strain evidence="8">ATCC 39867 / T7901</strain>
    </source>
</reference>
<evidence type="ECO:0000256" key="5">
    <source>
        <dbReference type="ARBA" id="ARBA00023237"/>
    </source>
</evidence>
<dbReference type="OrthoDB" id="5290976at2"/>
<keyword evidence="5" id="KW-0998">Cell outer membrane</keyword>
<evidence type="ECO:0000256" key="3">
    <source>
        <dbReference type="ARBA" id="ARBA00022729"/>
    </source>
</evidence>
<sequence>MSFVAVLKKSLLLVPLCCATAAYSEPLPKLELGVGAAVQHLGDYRGSSEEQTQGLPFPFLIYRGERLRADRDGIRGRIFHSRSVELNVSGETALNGDSEDNKKREGMPELDSALEFGPSLNINLSGYDFHEGWSLRMPLRAVFTVSSSGFEPIGYNFNPKLTYRWRETNTGWKAKFDMGALWATEKYHAYYYDVAEQFATESRPMYSAEGGFSGTYFKLSLKKRSGRFWYAWALRYDNIGDTVFADSPLVETDHYYSTAIAVGWMFWRSETPGRR</sequence>
<dbReference type="Proteomes" id="UP000009080">
    <property type="component" value="Chromosome"/>
</dbReference>
<evidence type="ECO:0000256" key="6">
    <source>
        <dbReference type="SAM" id="SignalP"/>
    </source>
</evidence>
<evidence type="ECO:0000256" key="1">
    <source>
        <dbReference type="ARBA" id="ARBA00004442"/>
    </source>
</evidence>